<dbReference type="Proteomes" id="UP000823775">
    <property type="component" value="Unassembled WGS sequence"/>
</dbReference>
<comment type="caution">
    <text evidence="1">The sequence shown here is derived from an EMBL/GenBank/DDBJ whole genome shotgun (WGS) entry which is preliminary data.</text>
</comment>
<accession>A0ABS8UMU3</accession>
<feature type="non-terminal residue" evidence="1">
    <location>
        <position position="109"/>
    </location>
</feature>
<name>A0ABS8UMU3_DATST</name>
<sequence length="109" mass="12665">MGFIRYLSRRISCSLPARTLTATRTFQPDELEKTKLSLLVELERNEDYKKELAKVKATLKCPLSGPGPPKHLLAKQKIWQFKKKVTMATIRRHIEPETIKNNLKFITEN</sequence>
<reference evidence="1 2" key="1">
    <citation type="journal article" date="2021" name="BMC Genomics">
        <title>Datura genome reveals duplications of psychoactive alkaloid biosynthetic genes and high mutation rate following tissue culture.</title>
        <authorList>
            <person name="Rajewski A."/>
            <person name="Carter-House D."/>
            <person name="Stajich J."/>
            <person name="Litt A."/>
        </authorList>
    </citation>
    <scope>NUCLEOTIDE SEQUENCE [LARGE SCALE GENOMIC DNA]</scope>
    <source>
        <strain evidence="1">AR-01</strain>
    </source>
</reference>
<organism evidence="1 2">
    <name type="scientific">Datura stramonium</name>
    <name type="common">Jimsonweed</name>
    <name type="synonym">Common thornapple</name>
    <dbReference type="NCBI Taxonomy" id="4076"/>
    <lineage>
        <taxon>Eukaryota</taxon>
        <taxon>Viridiplantae</taxon>
        <taxon>Streptophyta</taxon>
        <taxon>Embryophyta</taxon>
        <taxon>Tracheophyta</taxon>
        <taxon>Spermatophyta</taxon>
        <taxon>Magnoliopsida</taxon>
        <taxon>eudicotyledons</taxon>
        <taxon>Gunneridae</taxon>
        <taxon>Pentapetalae</taxon>
        <taxon>asterids</taxon>
        <taxon>lamiids</taxon>
        <taxon>Solanales</taxon>
        <taxon>Solanaceae</taxon>
        <taxon>Solanoideae</taxon>
        <taxon>Datureae</taxon>
        <taxon>Datura</taxon>
    </lineage>
</organism>
<gene>
    <name evidence="1" type="ORF">HAX54_018671</name>
</gene>
<dbReference type="EMBL" id="JACEIK010002281">
    <property type="protein sequence ID" value="MCD9560176.1"/>
    <property type="molecule type" value="Genomic_DNA"/>
</dbReference>
<evidence type="ECO:0000313" key="2">
    <source>
        <dbReference type="Proteomes" id="UP000823775"/>
    </source>
</evidence>
<keyword evidence="2" id="KW-1185">Reference proteome</keyword>
<evidence type="ECO:0000313" key="1">
    <source>
        <dbReference type="EMBL" id="MCD9560176.1"/>
    </source>
</evidence>
<protein>
    <submittedName>
        <fullName evidence="1">Uncharacterized protein</fullName>
    </submittedName>
</protein>
<proteinExistence type="predicted"/>